<feature type="region of interest" description="Disordered" evidence="1">
    <location>
        <begin position="99"/>
        <end position="130"/>
    </location>
</feature>
<evidence type="ECO:0000313" key="3">
    <source>
        <dbReference type="Proteomes" id="UP000616885"/>
    </source>
</evidence>
<evidence type="ECO:0000313" key="2">
    <source>
        <dbReference type="EMBL" id="KAF9752850.1"/>
    </source>
</evidence>
<comment type="caution">
    <text evidence="2">The sequence shown here is derived from an EMBL/GenBank/DDBJ whole genome shotgun (WGS) entry which is preliminary data.</text>
</comment>
<sequence>METVVGFFGRLEYVTSGEAAFTKTTEFVRQAPNIHSRYSKDRAQASLCDTTQVQDNNLSIDVARPLKPCINIADDRQIQIDHRFGKNHDVQISGAENGQIPAATPLTGPLQPEENSDTQSAHPEMEISQHDQSLYSDLASLLAPPAGDAAQVSWLRDWVSAV</sequence>
<evidence type="ECO:0000256" key="1">
    <source>
        <dbReference type="SAM" id="MobiDB-lite"/>
    </source>
</evidence>
<accession>A0A8H7NBZ8</accession>
<dbReference type="Proteomes" id="UP000616885">
    <property type="component" value="Unassembled WGS sequence"/>
</dbReference>
<protein>
    <submittedName>
        <fullName evidence="2">Uncharacterized protein</fullName>
    </submittedName>
</protein>
<name>A0A8H7NBZ8_BIOOC</name>
<gene>
    <name evidence="2" type="ORF">IM811_011608</name>
</gene>
<reference evidence="2" key="1">
    <citation type="submission" date="2020-10" db="EMBL/GenBank/DDBJ databases">
        <title>High-Quality Genome Resource of Clonostachys rosea strain S41 by Oxford Nanopore Long-Read Sequencing.</title>
        <authorList>
            <person name="Wang H."/>
        </authorList>
    </citation>
    <scope>NUCLEOTIDE SEQUENCE</scope>
    <source>
        <strain evidence="2">S41</strain>
    </source>
</reference>
<dbReference type="EMBL" id="JADCTT010000004">
    <property type="protein sequence ID" value="KAF9752850.1"/>
    <property type="molecule type" value="Genomic_DNA"/>
</dbReference>
<proteinExistence type="predicted"/>
<dbReference type="AlphaFoldDB" id="A0A8H7NBZ8"/>
<organism evidence="2 3">
    <name type="scientific">Bionectria ochroleuca</name>
    <name type="common">Gliocladium roseum</name>
    <dbReference type="NCBI Taxonomy" id="29856"/>
    <lineage>
        <taxon>Eukaryota</taxon>
        <taxon>Fungi</taxon>
        <taxon>Dikarya</taxon>
        <taxon>Ascomycota</taxon>
        <taxon>Pezizomycotina</taxon>
        <taxon>Sordariomycetes</taxon>
        <taxon>Hypocreomycetidae</taxon>
        <taxon>Hypocreales</taxon>
        <taxon>Bionectriaceae</taxon>
        <taxon>Clonostachys</taxon>
    </lineage>
</organism>